<reference evidence="1 2" key="2">
    <citation type="submission" date="2018-11" db="EMBL/GenBank/DDBJ databases">
        <authorList>
            <consortium name="Pathogen Informatics"/>
        </authorList>
    </citation>
    <scope>NUCLEOTIDE SEQUENCE [LARGE SCALE GENOMIC DNA]</scope>
    <source>
        <strain evidence="1 2">Egypt</strain>
    </source>
</reference>
<organism evidence="3">
    <name type="scientific">Echinostoma caproni</name>
    <dbReference type="NCBI Taxonomy" id="27848"/>
    <lineage>
        <taxon>Eukaryota</taxon>
        <taxon>Metazoa</taxon>
        <taxon>Spiralia</taxon>
        <taxon>Lophotrochozoa</taxon>
        <taxon>Platyhelminthes</taxon>
        <taxon>Trematoda</taxon>
        <taxon>Digenea</taxon>
        <taxon>Plagiorchiida</taxon>
        <taxon>Echinostomata</taxon>
        <taxon>Echinostomatoidea</taxon>
        <taxon>Echinostomatidae</taxon>
        <taxon>Echinostoma</taxon>
    </lineage>
</organism>
<dbReference type="OrthoDB" id="248923at2759"/>
<name>A0A183A7C9_9TREM</name>
<dbReference type="AlphaFoldDB" id="A0A183A7C9"/>
<reference evidence="3" key="1">
    <citation type="submission" date="2016-06" db="UniProtKB">
        <authorList>
            <consortium name="WormBaseParasite"/>
        </authorList>
    </citation>
    <scope>IDENTIFICATION</scope>
</reference>
<evidence type="ECO:0000313" key="1">
    <source>
        <dbReference type="EMBL" id="VDP67657.1"/>
    </source>
</evidence>
<dbReference type="EMBL" id="UZAN01039909">
    <property type="protein sequence ID" value="VDP67657.1"/>
    <property type="molecule type" value="Genomic_DNA"/>
</dbReference>
<evidence type="ECO:0000313" key="3">
    <source>
        <dbReference type="WBParaSite" id="ECPE_0000286701-mRNA-1"/>
    </source>
</evidence>
<dbReference type="InterPro" id="IPR016024">
    <property type="entry name" value="ARM-type_fold"/>
</dbReference>
<dbReference type="InterPro" id="IPR011989">
    <property type="entry name" value="ARM-like"/>
</dbReference>
<evidence type="ECO:0000313" key="2">
    <source>
        <dbReference type="Proteomes" id="UP000272942"/>
    </source>
</evidence>
<keyword evidence="2" id="KW-1185">Reference proteome</keyword>
<gene>
    <name evidence="1" type="ORF">ECPE_LOCUS2864</name>
</gene>
<proteinExistence type="predicted"/>
<dbReference type="SUPFAM" id="SSF48371">
    <property type="entry name" value="ARM repeat"/>
    <property type="match status" value="1"/>
</dbReference>
<accession>A0A183A7C9</accession>
<sequence length="499" mass="55946">MKESFGYVEKGCVQQRLPSLRSFQERDIEFARKTSLPFLRRDRNGGLLPKRPNEHVPKYNQSGLPFDHHLSTIELSQKVMVKDLLEKTNPDAVARAKRRQVTTESRPVPVDVGESAMRDYLLHNWRHEKCAEAAIVWFSEHSCFDKAWLPPNLSPILFSTLDLHRANSNVVHAALIVLAHLVNLGQRIINLSPRSIADDAPTGGTSNWTIVKEWANEELPLILTTMKQHSEEVRIQRAGLQLFDALISSTHPNITVDVVQSYLQSHKHLFEYLSDIGVVDHLLTMLQCDQVPLVRLALDSLWKFCVYPPIAEKALENNAFEIAISLMRDCPDDIALFASGPLLILAVSSLGSAQAHFMQVDDIVAILLGGLTRFNCCPDTIWNISLALNAVIVNSENAALQFVGGYPQTSEDGFDILYSIYKAYHDNTSVIEALMRIVEAVIRYEPVLRCIAHDSLHAMLSNVEQNREEHRVLVSTARDGLRKLAALEVLDASLTGTAR</sequence>
<dbReference type="Proteomes" id="UP000272942">
    <property type="component" value="Unassembled WGS sequence"/>
</dbReference>
<dbReference type="Gene3D" id="1.25.10.10">
    <property type="entry name" value="Leucine-rich Repeat Variant"/>
    <property type="match status" value="1"/>
</dbReference>
<dbReference type="WBParaSite" id="ECPE_0000286701-mRNA-1">
    <property type="protein sequence ID" value="ECPE_0000286701-mRNA-1"/>
    <property type="gene ID" value="ECPE_0000286701"/>
</dbReference>
<protein>
    <submittedName>
        <fullName evidence="3">Importin subunit alpha</fullName>
    </submittedName>
</protein>